<accession>A0ACB8BUU6</accession>
<reference evidence="1" key="1">
    <citation type="journal article" date="2021" name="New Phytol.">
        <title>Evolutionary innovations through gain and loss of genes in the ectomycorrhizal Boletales.</title>
        <authorList>
            <person name="Wu G."/>
            <person name="Miyauchi S."/>
            <person name="Morin E."/>
            <person name="Kuo A."/>
            <person name="Drula E."/>
            <person name="Varga T."/>
            <person name="Kohler A."/>
            <person name="Feng B."/>
            <person name="Cao Y."/>
            <person name="Lipzen A."/>
            <person name="Daum C."/>
            <person name="Hundley H."/>
            <person name="Pangilinan J."/>
            <person name="Johnson J."/>
            <person name="Barry K."/>
            <person name="LaButti K."/>
            <person name="Ng V."/>
            <person name="Ahrendt S."/>
            <person name="Min B."/>
            <person name="Choi I.G."/>
            <person name="Park H."/>
            <person name="Plett J.M."/>
            <person name="Magnuson J."/>
            <person name="Spatafora J.W."/>
            <person name="Nagy L.G."/>
            <person name="Henrissat B."/>
            <person name="Grigoriev I.V."/>
            <person name="Yang Z.L."/>
            <person name="Xu J."/>
            <person name="Martin F.M."/>
        </authorList>
    </citation>
    <scope>NUCLEOTIDE SEQUENCE</scope>
    <source>
        <strain evidence="1">KUC20120723A-06</strain>
    </source>
</reference>
<proteinExistence type="predicted"/>
<gene>
    <name evidence="1" type="ORF">BV22DRAFT_1029559</name>
</gene>
<evidence type="ECO:0000313" key="1">
    <source>
        <dbReference type="EMBL" id="KAH7929306.1"/>
    </source>
</evidence>
<protein>
    <submittedName>
        <fullName evidence="1">Uncharacterized protein</fullName>
    </submittedName>
</protein>
<organism evidence="1 2">
    <name type="scientific">Leucogyrophana mollusca</name>
    <dbReference type="NCBI Taxonomy" id="85980"/>
    <lineage>
        <taxon>Eukaryota</taxon>
        <taxon>Fungi</taxon>
        <taxon>Dikarya</taxon>
        <taxon>Basidiomycota</taxon>
        <taxon>Agaricomycotina</taxon>
        <taxon>Agaricomycetes</taxon>
        <taxon>Agaricomycetidae</taxon>
        <taxon>Boletales</taxon>
        <taxon>Boletales incertae sedis</taxon>
        <taxon>Leucogyrophana</taxon>
    </lineage>
</organism>
<evidence type="ECO:0000313" key="2">
    <source>
        <dbReference type="Proteomes" id="UP000790709"/>
    </source>
</evidence>
<dbReference type="Proteomes" id="UP000790709">
    <property type="component" value="Unassembled WGS sequence"/>
</dbReference>
<dbReference type="EMBL" id="MU266342">
    <property type="protein sequence ID" value="KAH7929306.1"/>
    <property type="molecule type" value="Genomic_DNA"/>
</dbReference>
<sequence>MGNRSKHPSGIHGALQNAIVAAINDPGYVFSLPGLTDWEAVISCSSSERERLEFVGDSLMHVSVALYLYQQDPCISL</sequence>
<name>A0ACB8BUU6_9AGAM</name>
<keyword evidence="2" id="KW-1185">Reference proteome</keyword>
<comment type="caution">
    <text evidence="1">The sequence shown here is derived from an EMBL/GenBank/DDBJ whole genome shotgun (WGS) entry which is preliminary data.</text>
</comment>